<keyword evidence="2" id="KW-1185">Reference proteome</keyword>
<protein>
    <submittedName>
        <fullName evidence="1">Uncharacterized protein</fullName>
    </submittedName>
</protein>
<name>A0A1H7T713_9SPHI</name>
<dbReference type="Proteomes" id="UP000198916">
    <property type="component" value="Unassembled WGS sequence"/>
</dbReference>
<organism evidence="1 2">
    <name type="scientific">Parapedobacter koreensis</name>
    <dbReference type="NCBI Taxonomy" id="332977"/>
    <lineage>
        <taxon>Bacteria</taxon>
        <taxon>Pseudomonadati</taxon>
        <taxon>Bacteroidota</taxon>
        <taxon>Sphingobacteriia</taxon>
        <taxon>Sphingobacteriales</taxon>
        <taxon>Sphingobacteriaceae</taxon>
        <taxon>Parapedobacter</taxon>
    </lineage>
</organism>
<evidence type="ECO:0000313" key="2">
    <source>
        <dbReference type="Proteomes" id="UP000198916"/>
    </source>
</evidence>
<dbReference type="STRING" id="332977.SAMN05421740_110131"/>
<evidence type="ECO:0000313" key="1">
    <source>
        <dbReference type="EMBL" id="SEL80651.1"/>
    </source>
</evidence>
<sequence>MEIKRTFAVSKNKQISYEFYRKKIPQCYR</sequence>
<proteinExistence type="predicted"/>
<reference evidence="2" key="1">
    <citation type="submission" date="2016-10" db="EMBL/GenBank/DDBJ databases">
        <authorList>
            <person name="Varghese N."/>
            <person name="Submissions S."/>
        </authorList>
    </citation>
    <scope>NUCLEOTIDE SEQUENCE [LARGE SCALE GENOMIC DNA]</scope>
    <source>
        <strain evidence="2">Jip14</strain>
    </source>
</reference>
<dbReference type="EMBL" id="FNZR01000010">
    <property type="protein sequence ID" value="SEL80651.1"/>
    <property type="molecule type" value="Genomic_DNA"/>
</dbReference>
<accession>A0A1H7T713</accession>
<dbReference type="AlphaFoldDB" id="A0A1H7T713"/>
<gene>
    <name evidence="1" type="ORF">SAMN05421740_110131</name>
</gene>